<protein>
    <submittedName>
        <fullName evidence="1">Uncharacterized protein</fullName>
    </submittedName>
</protein>
<evidence type="ECO:0000313" key="1">
    <source>
        <dbReference type="EMBL" id="NMN93475.1"/>
    </source>
</evidence>
<organism evidence="1 2">
    <name type="scientific">Antrihabitans stalactiti</name>
    <dbReference type="NCBI Taxonomy" id="2584121"/>
    <lineage>
        <taxon>Bacteria</taxon>
        <taxon>Bacillati</taxon>
        <taxon>Actinomycetota</taxon>
        <taxon>Actinomycetes</taxon>
        <taxon>Mycobacteriales</taxon>
        <taxon>Nocardiaceae</taxon>
        <taxon>Antrihabitans</taxon>
    </lineage>
</organism>
<dbReference type="EMBL" id="VCQU01000001">
    <property type="protein sequence ID" value="NMN93475.1"/>
    <property type="molecule type" value="Genomic_DNA"/>
</dbReference>
<comment type="caution">
    <text evidence="1">The sequence shown here is derived from an EMBL/GenBank/DDBJ whole genome shotgun (WGS) entry which is preliminary data.</text>
</comment>
<name>A0A848K2R3_9NOCA</name>
<sequence>MCSPSATLAVWASAWLAGRAAPDDVLDALGEWAPMHLVGASDAETAIRTGLPWPDPEDTGVTLLLKVIREGTGNTGGELRLVLPVPGDVRGLPPGTEFERSAITAGEGILIGVPGRPGNGLVPIRVGQDVLQWTAFSAPIPAVPAVEVGLGEAEYMMRQTVRDAADALTAVQRVEVDRHEFDARKHIEEQMADYARHTYPDSMSVQARRILQTADHVAAILAVAQRESVSLPTTAAAAYTRDETLRPLWSAVRTARLAAVAGAVNGR</sequence>
<reference evidence="1 2" key="2">
    <citation type="submission" date="2020-06" db="EMBL/GenBank/DDBJ databases">
        <title>Antribacter stalactiti gen. nov., sp. nov., a new member of the family Nacardiaceae isolated from a cave.</title>
        <authorList>
            <person name="Kim I.S."/>
        </authorList>
    </citation>
    <scope>NUCLEOTIDE SEQUENCE [LARGE SCALE GENOMIC DNA]</scope>
    <source>
        <strain evidence="1 2">YC2-7</strain>
    </source>
</reference>
<proteinExistence type="predicted"/>
<keyword evidence="2" id="KW-1185">Reference proteome</keyword>
<gene>
    <name evidence="1" type="ORF">FGL95_00305</name>
</gene>
<accession>A0A848K2R3</accession>
<dbReference type="Proteomes" id="UP000535543">
    <property type="component" value="Unassembled WGS sequence"/>
</dbReference>
<evidence type="ECO:0000313" key="2">
    <source>
        <dbReference type="Proteomes" id="UP000535543"/>
    </source>
</evidence>
<dbReference type="AlphaFoldDB" id="A0A848K2R3"/>
<dbReference type="RefSeq" id="WP_169584188.1">
    <property type="nucleotide sequence ID" value="NZ_VCQU01000001.1"/>
</dbReference>
<reference evidence="1 2" key="1">
    <citation type="submission" date="2019-05" db="EMBL/GenBank/DDBJ databases">
        <authorList>
            <person name="Lee S.D."/>
        </authorList>
    </citation>
    <scope>NUCLEOTIDE SEQUENCE [LARGE SCALE GENOMIC DNA]</scope>
    <source>
        <strain evidence="1 2">YC2-7</strain>
    </source>
</reference>